<feature type="region of interest" description="Disordered" evidence="1">
    <location>
        <begin position="144"/>
        <end position="168"/>
    </location>
</feature>
<dbReference type="Proteomes" id="UP000242444">
    <property type="component" value="Unassembled WGS sequence"/>
</dbReference>
<gene>
    <name evidence="2" type="ORF">CFN78_06935</name>
</gene>
<feature type="compositionally biased region" description="Basic and acidic residues" evidence="1">
    <location>
        <begin position="144"/>
        <end position="154"/>
    </location>
</feature>
<proteinExistence type="predicted"/>
<accession>A0A263D969</accession>
<dbReference type="EMBL" id="NKYE01000003">
    <property type="protein sequence ID" value="OZM74016.1"/>
    <property type="molecule type" value="Genomic_DNA"/>
</dbReference>
<feature type="compositionally biased region" description="Polar residues" evidence="1">
    <location>
        <begin position="155"/>
        <end position="168"/>
    </location>
</feature>
<dbReference type="OrthoDB" id="5188240at2"/>
<evidence type="ECO:0000256" key="1">
    <source>
        <dbReference type="SAM" id="MobiDB-lite"/>
    </source>
</evidence>
<evidence type="ECO:0000313" key="3">
    <source>
        <dbReference type="Proteomes" id="UP000242444"/>
    </source>
</evidence>
<reference evidence="2 3" key="1">
    <citation type="submission" date="2017-07" db="EMBL/GenBank/DDBJ databases">
        <title>Amycolatopsis antarcticus sp. nov., isolated from the surface of an Antarcticus brown macroalga.</title>
        <authorList>
            <person name="Wang J."/>
            <person name="Leiva S."/>
            <person name="Huang J."/>
            <person name="Huang Y."/>
        </authorList>
    </citation>
    <scope>NUCLEOTIDE SEQUENCE [LARGE SCALE GENOMIC DNA]</scope>
    <source>
        <strain evidence="2 3">AU-G6</strain>
    </source>
</reference>
<dbReference type="InParanoid" id="A0A263D969"/>
<comment type="caution">
    <text evidence="2">The sequence shown here is derived from an EMBL/GenBank/DDBJ whole genome shotgun (WGS) entry which is preliminary data.</text>
</comment>
<keyword evidence="3" id="KW-1185">Reference proteome</keyword>
<sequence>MTALFQPADGDRARWRHVYELVLSRTPGDDITVQEVCDLLNIPAHTAWAVMLDAKKHLEQDRQQTVKSVSKFGWIVIDAKGNLDEIERRRHKAHRATSRAARLITATDRGALSPIDRNRLDFETRNVLAARSLYDRKSRSFAELQRESQQRRITDSTAAPPSQRTTGN</sequence>
<name>A0A263D969_9PSEU</name>
<protein>
    <submittedName>
        <fullName evidence="2">Uncharacterized protein</fullName>
    </submittedName>
</protein>
<evidence type="ECO:0000313" key="2">
    <source>
        <dbReference type="EMBL" id="OZM74016.1"/>
    </source>
</evidence>
<organism evidence="2 3">
    <name type="scientific">Amycolatopsis antarctica</name>
    <dbReference type="NCBI Taxonomy" id="1854586"/>
    <lineage>
        <taxon>Bacteria</taxon>
        <taxon>Bacillati</taxon>
        <taxon>Actinomycetota</taxon>
        <taxon>Actinomycetes</taxon>
        <taxon>Pseudonocardiales</taxon>
        <taxon>Pseudonocardiaceae</taxon>
        <taxon>Amycolatopsis</taxon>
    </lineage>
</organism>
<dbReference type="RefSeq" id="WP_094861773.1">
    <property type="nucleotide sequence ID" value="NZ_NKYE01000003.1"/>
</dbReference>
<dbReference type="AlphaFoldDB" id="A0A263D969"/>